<feature type="non-terminal residue" evidence="1">
    <location>
        <position position="47"/>
    </location>
</feature>
<sequence>SLISIKPSIKNIQNLVKAISSSSSISQNFRELEKLVGKIYITMLITI</sequence>
<accession>A0ABN7XFE8</accession>
<reference evidence="1 2" key="1">
    <citation type="submission" date="2021-06" db="EMBL/GenBank/DDBJ databases">
        <authorList>
            <person name="Kallberg Y."/>
            <person name="Tangrot J."/>
            <person name="Rosling A."/>
        </authorList>
    </citation>
    <scope>NUCLEOTIDE SEQUENCE [LARGE SCALE GENOMIC DNA]</scope>
    <source>
        <strain evidence="1 2">120-4 pot B 10/14</strain>
    </source>
</reference>
<proteinExistence type="predicted"/>
<name>A0ABN7XFE8_GIGMA</name>
<dbReference type="Proteomes" id="UP000789901">
    <property type="component" value="Unassembled WGS sequence"/>
</dbReference>
<comment type="caution">
    <text evidence="1">The sequence shown here is derived from an EMBL/GenBank/DDBJ whole genome shotgun (WGS) entry which is preliminary data.</text>
</comment>
<dbReference type="EMBL" id="CAJVQB010125649">
    <property type="protein sequence ID" value="CAG8853536.1"/>
    <property type="molecule type" value="Genomic_DNA"/>
</dbReference>
<evidence type="ECO:0000313" key="2">
    <source>
        <dbReference type="Proteomes" id="UP000789901"/>
    </source>
</evidence>
<feature type="non-terminal residue" evidence="1">
    <location>
        <position position="1"/>
    </location>
</feature>
<evidence type="ECO:0000313" key="1">
    <source>
        <dbReference type="EMBL" id="CAG8853536.1"/>
    </source>
</evidence>
<protein>
    <submittedName>
        <fullName evidence="1">38408_t:CDS:1</fullName>
    </submittedName>
</protein>
<keyword evidence="2" id="KW-1185">Reference proteome</keyword>
<organism evidence="1 2">
    <name type="scientific">Gigaspora margarita</name>
    <dbReference type="NCBI Taxonomy" id="4874"/>
    <lineage>
        <taxon>Eukaryota</taxon>
        <taxon>Fungi</taxon>
        <taxon>Fungi incertae sedis</taxon>
        <taxon>Mucoromycota</taxon>
        <taxon>Glomeromycotina</taxon>
        <taxon>Glomeromycetes</taxon>
        <taxon>Diversisporales</taxon>
        <taxon>Gigasporaceae</taxon>
        <taxon>Gigaspora</taxon>
    </lineage>
</organism>
<gene>
    <name evidence="1" type="ORF">GMARGA_LOCUS42357</name>
</gene>